<dbReference type="Gene3D" id="3.30.70.270">
    <property type="match status" value="1"/>
</dbReference>
<dbReference type="EMBL" id="QJKJ01007581">
    <property type="protein sequence ID" value="RDX82663.1"/>
    <property type="molecule type" value="Genomic_DNA"/>
</dbReference>
<dbReference type="Proteomes" id="UP000257109">
    <property type="component" value="Unassembled WGS sequence"/>
</dbReference>
<keyword evidence="4" id="KW-1185">Reference proteome</keyword>
<protein>
    <submittedName>
        <fullName evidence="3">Retrovirus-related Pol polyprotein from transposon opus</fullName>
    </submittedName>
</protein>
<dbReference type="OrthoDB" id="5985335at2759"/>
<accession>A0A371FX78</accession>
<feature type="non-terminal residue" evidence="3">
    <location>
        <position position="1"/>
    </location>
</feature>
<dbReference type="AlphaFoldDB" id="A0A371FX78"/>
<reference evidence="3" key="1">
    <citation type="submission" date="2018-05" db="EMBL/GenBank/DDBJ databases">
        <title>Draft genome of Mucuna pruriens seed.</title>
        <authorList>
            <person name="Nnadi N.E."/>
            <person name="Vos R."/>
            <person name="Hasami M.H."/>
            <person name="Devisetty U.K."/>
            <person name="Aguiy J.C."/>
        </authorList>
    </citation>
    <scope>NUCLEOTIDE SEQUENCE [LARGE SCALE GENOMIC DNA]</scope>
    <source>
        <strain evidence="3">JCA_2017</strain>
    </source>
</reference>
<dbReference type="InterPro" id="IPR036397">
    <property type="entry name" value="RNaseH_sf"/>
</dbReference>
<dbReference type="InterPro" id="IPR043502">
    <property type="entry name" value="DNA/RNA_pol_sf"/>
</dbReference>
<evidence type="ECO:0000313" key="3">
    <source>
        <dbReference type="EMBL" id="RDX82663.1"/>
    </source>
</evidence>
<dbReference type="GO" id="GO:0003676">
    <property type="term" value="F:nucleic acid binding"/>
    <property type="evidence" value="ECO:0007669"/>
    <property type="project" value="InterPro"/>
</dbReference>
<dbReference type="SUPFAM" id="SSF56672">
    <property type="entry name" value="DNA/RNA polymerases"/>
    <property type="match status" value="1"/>
</dbReference>
<dbReference type="PANTHER" id="PTHR48475">
    <property type="entry name" value="RIBONUCLEASE H"/>
    <property type="match status" value="1"/>
</dbReference>
<dbReference type="GO" id="GO:0004523">
    <property type="term" value="F:RNA-DNA hybrid ribonuclease activity"/>
    <property type="evidence" value="ECO:0007669"/>
    <property type="project" value="InterPro"/>
</dbReference>
<name>A0A371FX78_MUCPR</name>
<evidence type="ECO:0000259" key="2">
    <source>
        <dbReference type="Pfam" id="PF17919"/>
    </source>
</evidence>
<proteinExistence type="predicted"/>
<dbReference type="PANTHER" id="PTHR48475:SF2">
    <property type="entry name" value="RIBONUCLEASE H"/>
    <property type="match status" value="1"/>
</dbReference>
<dbReference type="InterPro" id="IPR041577">
    <property type="entry name" value="RT_RNaseH_2"/>
</dbReference>
<dbReference type="Gene3D" id="3.30.420.10">
    <property type="entry name" value="Ribonuclease H-like superfamily/Ribonuclease H"/>
    <property type="match status" value="1"/>
</dbReference>
<dbReference type="Pfam" id="PF13456">
    <property type="entry name" value="RVT_3"/>
    <property type="match status" value="1"/>
</dbReference>
<dbReference type="InterPro" id="IPR002156">
    <property type="entry name" value="RNaseH_domain"/>
</dbReference>
<dbReference type="Gene3D" id="3.10.20.370">
    <property type="match status" value="1"/>
</dbReference>
<feature type="domain" description="RNase H type-1" evidence="1">
    <location>
        <begin position="191"/>
        <end position="250"/>
    </location>
</feature>
<evidence type="ECO:0000313" key="4">
    <source>
        <dbReference type="Proteomes" id="UP000257109"/>
    </source>
</evidence>
<gene>
    <name evidence="3" type="primary">pol</name>
    <name evidence="3" type="ORF">CR513_36515</name>
</gene>
<comment type="caution">
    <text evidence="3">The sequence shown here is derived from an EMBL/GenBank/DDBJ whole genome shotgun (WGS) entry which is preliminary data.</text>
</comment>
<organism evidence="3 4">
    <name type="scientific">Mucuna pruriens</name>
    <name type="common">Velvet bean</name>
    <name type="synonym">Dolichos pruriens</name>
    <dbReference type="NCBI Taxonomy" id="157652"/>
    <lineage>
        <taxon>Eukaryota</taxon>
        <taxon>Viridiplantae</taxon>
        <taxon>Streptophyta</taxon>
        <taxon>Embryophyta</taxon>
        <taxon>Tracheophyta</taxon>
        <taxon>Spermatophyta</taxon>
        <taxon>Magnoliopsida</taxon>
        <taxon>eudicotyledons</taxon>
        <taxon>Gunneridae</taxon>
        <taxon>Pentapetalae</taxon>
        <taxon>rosids</taxon>
        <taxon>fabids</taxon>
        <taxon>Fabales</taxon>
        <taxon>Fabaceae</taxon>
        <taxon>Papilionoideae</taxon>
        <taxon>50 kb inversion clade</taxon>
        <taxon>NPAAA clade</taxon>
        <taxon>indigoferoid/millettioid clade</taxon>
        <taxon>Phaseoleae</taxon>
        <taxon>Mucuna</taxon>
    </lineage>
</organism>
<evidence type="ECO:0000259" key="1">
    <source>
        <dbReference type="Pfam" id="PF13456"/>
    </source>
</evidence>
<dbReference type="InterPro" id="IPR043128">
    <property type="entry name" value="Rev_trsase/Diguanyl_cyclase"/>
</dbReference>
<dbReference type="Pfam" id="PF17919">
    <property type="entry name" value="RT_RNaseH_2"/>
    <property type="match status" value="1"/>
</dbReference>
<feature type="domain" description="Reverse transcriptase/retrotransposon-derived protein RNase H-like" evidence="2">
    <location>
        <begin position="33"/>
        <end position="131"/>
    </location>
</feature>
<sequence>MGRITALSCFISRSVETVMLIFGALKKAGNFTWMPECEEAFMRFKAMLVAPPVLTCSVEGMPLYLYIFVSNTAISAVLVQEKDGSQRPIYFISKVLQGAEQRYQKIEKAALALVVTSRRLRPYFRSYSVIVWTDLPIRQVLKKPDLAGVHVKAQALADFLTQLMRGSASTVVGGESDEGEWYLLVDESSNQVGSGAGVILEGLVGVVIEQSLHFEFKASNNQTEYKALLAGMWLARELEARRLTAKSDSKLMTG</sequence>